<dbReference type="EMBL" id="JAQQPM010000007">
    <property type="protein sequence ID" value="KAK2073548.1"/>
    <property type="molecule type" value="Genomic_DNA"/>
</dbReference>
<organism evidence="1 2">
    <name type="scientific">Phyllachora maydis</name>
    <dbReference type="NCBI Taxonomy" id="1825666"/>
    <lineage>
        <taxon>Eukaryota</taxon>
        <taxon>Fungi</taxon>
        <taxon>Dikarya</taxon>
        <taxon>Ascomycota</taxon>
        <taxon>Pezizomycotina</taxon>
        <taxon>Sordariomycetes</taxon>
        <taxon>Sordariomycetidae</taxon>
        <taxon>Phyllachorales</taxon>
        <taxon>Phyllachoraceae</taxon>
        <taxon>Phyllachora</taxon>
    </lineage>
</organism>
<evidence type="ECO:0000313" key="2">
    <source>
        <dbReference type="Proteomes" id="UP001217918"/>
    </source>
</evidence>
<accession>A0AAD9MHG3</accession>
<gene>
    <name evidence="1" type="ORF">P8C59_007827</name>
</gene>
<evidence type="ECO:0000313" key="1">
    <source>
        <dbReference type="EMBL" id="KAK2073548.1"/>
    </source>
</evidence>
<proteinExistence type="predicted"/>
<dbReference type="Proteomes" id="UP001217918">
    <property type="component" value="Unassembled WGS sequence"/>
</dbReference>
<keyword evidence="2" id="KW-1185">Reference proteome</keyword>
<reference evidence="1" key="1">
    <citation type="journal article" date="2023" name="Mol. Plant Microbe Interact.">
        <title>Elucidating the Obligate Nature and Biological Capacity of an Invasive Fungal Corn Pathogen.</title>
        <authorList>
            <person name="MacCready J.S."/>
            <person name="Roggenkamp E.M."/>
            <person name="Gdanetz K."/>
            <person name="Chilvers M.I."/>
        </authorList>
    </citation>
    <scope>NUCLEOTIDE SEQUENCE</scope>
    <source>
        <strain evidence="1">PM02</strain>
    </source>
</reference>
<protein>
    <submittedName>
        <fullName evidence="1">Uncharacterized protein</fullName>
    </submittedName>
</protein>
<sequence length="433" mass="47939">MPRGISLSSCGAVGNPLNTRGREEREWFTGTHGKSLPMELVVETLTSVIQDEPRCAYGQFVLEWKLCTRCSQAQGRFGRTSGTRPPGEVRYDVFDMAERGQVARVATHDDHECVRYPVLQDLRGKHLFSRFVDEELTKRWADLGLFVFGQQLTHLGHAQDPDLQPRLRAAAADAGHVLADPRARDALPYEDDDPARLAGLARLPALTAASGRAGERQFLHRRVRHLVLNSRLALMRLGTPAVLVCPRPGDDGAAVDPVVLRNRRLAGRLLDRDRVAHWRVALARLDRLETLYLDLREFSRACGRRRGGGRGRGRGRGRSRDAAALAAFAMLLAGLQRRPGPGLRLLVVAGVRSYAGGLWGGWAPLTAGEVARRWAAARALRLATEGGPEPEDWARWCALYEEEPQVLAWKALQVFAQAVRPGGRLVLVDKPRD</sequence>
<comment type="caution">
    <text evidence="1">The sequence shown here is derived from an EMBL/GenBank/DDBJ whole genome shotgun (WGS) entry which is preliminary data.</text>
</comment>
<dbReference type="AlphaFoldDB" id="A0AAD9MHG3"/>
<name>A0AAD9MHG3_9PEZI</name>